<feature type="region of interest" description="Disordered" evidence="2">
    <location>
        <begin position="1183"/>
        <end position="1239"/>
    </location>
</feature>
<dbReference type="EMBL" id="CM001198">
    <property type="protein sequence ID" value="EGP89123.1"/>
    <property type="molecule type" value="Genomic_DNA"/>
</dbReference>
<name>F9X826_ZYMTI</name>
<dbReference type="OrthoDB" id="3650762at2759"/>
<keyword evidence="4" id="KW-1185">Reference proteome</keyword>
<organism evidence="3 4">
    <name type="scientific">Zymoseptoria tritici (strain CBS 115943 / IPO323)</name>
    <name type="common">Speckled leaf blotch fungus</name>
    <name type="synonym">Septoria tritici</name>
    <dbReference type="NCBI Taxonomy" id="336722"/>
    <lineage>
        <taxon>Eukaryota</taxon>
        <taxon>Fungi</taxon>
        <taxon>Dikarya</taxon>
        <taxon>Ascomycota</taxon>
        <taxon>Pezizomycotina</taxon>
        <taxon>Dothideomycetes</taxon>
        <taxon>Dothideomycetidae</taxon>
        <taxon>Mycosphaerellales</taxon>
        <taxon>Mycosphaerellaceae</taxon>
        <taxon>Zymoseptoria</taxon>
    </lineage>
</organism>
<gene>
    <name evidence="3" type="ORF">MYCGRDRAFT_92215</name>
</gene>
<dbReference type="Proteomes" id="UP000008062">
    <property type="component" value="Chromosome 3"/>
</dbReference>
<feature type="coiled-coil region" evidence="1">
    <location>
        <begin position="1372"/>
        <end position="1413"/>
    </location>
</feature>
<evidence type="ECO:0000256" key="2">
    <source>
        <dbReference type="SAM" id="MobiDB-lite"/>
    </source>
</evidence>
<dbReference type="KEGG" id="ztr:MYCGRDRAFT_92215"/>
<feature type="compositionally biased region" description="Polar residues" evidence="2">
    <location>
        <begin position="1183"/>
        <end position="1195"/>
    </location>
</feature>
<evidence type="ECO:0000313" key="4">
    <source>
        <dbReference type="Proteomes" id="UP000008062"/>
    </source>
</evidence>
<feature type="region of interest" description="Disordered" evidence="2">
    <location>
        <begin position="1"/>
        <end position="79"/>
    </location>
</feature>
<dbReference type="eggNOG" id="ENOG502RAEV">
    <property type="taxonomic scope" value="Eukaryota"/>
</dbReference>
<dbReference type="HOGENOM" id="CLU_252588_0_0_1"/>
<dbReference type="InParanoid" id="F9X826"/>
<feature type="compositionally biased region" description="Low complexity" evidence="2">
    <location>
        <begin position="46"/>
        <end position="56"/>
    </location>
</feature>
<feature type="region of interest" description="Disordered" evidence="2">
    <location>
        <begin position="933"/>
        <end position="970"/>
    </location>
</feature>
<feature type="compositionally biased region" description="Basic and acidic residues" evidence="2">
    <location>
        <begin position="946"/>
        <end position="957"/>
    </location>
</feature>
<feature type="compositionally biased region" description="Basic and acidic residues" evidence="2">
    <location>
        <begin position="64"/>
        <end position="79"/>
    </location>
</feature>
<proteinExistence type="predicted"/>
<protein>
    <submittedName>
        <fullName evidence="3">Uncharacterized protein</fullName>
    </submittedName>
</protein>
<evidence type="ECO:0000313" key="3">
    <source>
        <dbReference type="EMBL" id="EGP89123.1"/>
    </source>
</evidence>
<dbReference type="GeneID" id="13404480"/>
<dbReference type="RefSeq" id="XP_003854147.1">
    <property type="nucleotide sequence ID" value="XM_003854099.1"/>
</dbReference>
<accession>F9X826</accession>
<reference evidence="3 4" key="1">
    <citation type="journal article" date="2011" name="PLoS Genet.">
        <title>Finished genome of the fungal wheat pathogen Mycosphaerella graminicola reveals dispensome structure, chromosome plasticity, and stealth pathogenesis.</title>
        <authorList>
            <person name="Goodwin S.B."/>
            <person name="Ben M'barek S."/>
            <person name="Dhillon B."/>
            <person name="Wittenberg A.H.J."/>
            <person name="Crane C.F."/>
            <person name="Hane J.K."/>
            <person name="Foster A.J."/>
            <person name="Van der Lee T.A.J."/>
            <person name="Grimwood J."/>
            <person name="Aerts A."/>
            <person name="Antoniw J."/>
            <person name="Bailey A."/>
            <person name="Bluhm B."/>
            <person name="Bowler J."/>
            <person name="Bristow J."/>
            <person name="van der Burgt A."/>
            <person name="Canto-Canche B."/>
            <person name="Churchill A.C.L."/>
            <person name="Conde-Ferraez L."/>
            <person name="Cools H.J."/>
            <person name="Coutinho P.M."/>
            <person name="Csukai M."/>
            <person name="Dehal P."/>
            <person name="De Wit P."/>
            <person name="Donzelli B."/>
            <person name="van de Geest H.C."/>
            <person name="van Ham R.C.H.J."/>
            <person name="Hammond-Kosack K.E."/>
            <person name="Henrissat B."/>
            <person name="Kilian A."/>
            <person name="Kobayashi A.K."/>
            <person name="Koopmann E."/>
            <person name="Kourmpetis Y."/>
            <person name="Kuzniar A."/>
            <person name="Lindquist E."/>
            <person name="Lombard V."/>
            <person name="Maliepaard C."/>
            <person name="Martins N."/>
            <person name="Mehrabi R."/>
            <person name="Nap J.P.H."/>
            <person name="Ponomarenko A."/>
            <person name="Rudd J.J."/>
            <person name="Salamov A."/>
            <person name="Schmutz J."/>
            <person name="Schouten H.J."/>
            <person name="Shapiro H."/>
            <person name="Stergiopoulos I."/>
            <person name="Torriani S.F.F."/>
            <person name="Tu H."/>
            <person name="de Vries R.P."/>
            <person name="Waalwijk C."/>
            <person name="Ware S.B."/>
            <person name="Wiebenga A."/>
            <person name="Zwiers L.-H."/>
            <person name="Oliver R.P."/>
            <person name="Grigoriev I.V."/>
            <person name="Kema G.H.J."/>
        </authorList>
    </citation>
    <scope>NUCLEOTIDE SEQUENCE [LARGE SCALE GENOMIC DNA]</scope>
    <source>
        <strain evidence="4">CBS 115943 / IPO323</strain>
    </source>
</reference>
<dbReference type="STRING" id="336722.F9X826"/>
<evidence type="ECO:0000256" key="1">
    <source>
        <dbReference type="SAM" id="Coils"/>
    </source>
</evidence>
<feature type="compositionally biased region" description="Acidic residues" evidence="2">
    <location>
        <begin position="936"/>
        <end position="945"/>
    </location>
</feature>
<keyword evidence="1" id="KW-0175">Coiled coil</keyword>
<sequence>MVNTRSRDPKRKGSSSEDETFDLAENPATSDSDFETATTTKKKSTTSKNKAAAAKPPAKKRKIKDIPPRDAEDGGVKFKNDAKNEYTPVVGRLQHLRDHPKIRDFTLAVDEIALYDVTMGGTVKKKQMKVNGQGVYVNAVVTGGQPTKVWCIKAYRVTSTADGHAKKETIEYFVSHPSQVRIKCNAITQQVCPTRADAIRLGQIVVDFTNRFPAMFEGSLWNSKSKSKWYEASVFVEVTALLDFDKTMDLPKVLGEGFLRKSIDVYFQARATSAVRGPNVRAIGTGRLNRRAVAQVVANGELLQSSSAPWDATTPPSKELDLTAVATIPDLPKSYEPFLREEDSAVDNVSVRLHRYCQSTLFGTIGPLELLKQAWIDVQLKFLKRSRPTLPSLGPFNGFSLFQKPLKQESGGAIIQLTSAAIGSALEVPVRPRRLGKTSGLYFITASQSLILHSHICQAVVNSIYRGEGLLNAIRFGHLASADVDSGRVGTADALASLDSQEALDPQAPVVCNHCMQVTVVAEALRDDIGRRLCSPCARKATHTILSDISSHLTVQARILMLVTSTLRKDIDKASPNPIHKVDAQSVLRTLEKQAIDESRWRSACSSGERSIGDAVWTFGPLRSEYSGYRFSHPEQMSMGKPFPIFIDENGTSFHGPKNTFLQTLLENLLQGDHAIGLLPCLAEVATAAISMKQDPSPPSFGYPEALRPLYEKFDRMADNSYMIFGGLPASISERSTQTIWTTKNMKNLLAMLKSCEWDGKVVRSSQNNEGKCPTLKFRLSVIAGHAEVYSLGRATHRLDQHGNPTDEIIKAGDALRTGCTSLHPVDIEKEYDFRRCTVVRESLLVNRSRSNHPYNDLAPLLTAISKISVDPLYCDPVRPAKGDYRPVILPRRWNIGGLNLVAAADARELLMTASERVATEVLDEYDDFTKQEGFLEVDDEEKEDLGEKPKSAEGKETSPTASEKQASDEDQTKAFNVLVYDINTLSLERDETMTAHFYNLMVPNMVDPDSIAANWIISVKSADGGATLHAVPTDDHVFILHEHEGLVVANWEDNGTVTAVESDWQAEMIITAGNAGQDLQTVDDTQPTLPELYDWFRGTNKESFMASSQTDEVAAKMVQFLNAFEVVAQSSQDIPGNFSADHFAGDVAEFFDMVWPTFSGNLDSKPFHRGELLYWRTSSDRLSGTMSTWDNTPIRSEENGGDDSMEGVEQTTDIDKKAGAQQVESSSVKADDEEMQDVEQATPSVFETVQDLIEWWETWDSRDEAEFKSFVRYSPLEEVYAKAHAILVAIRAENTHILAPTLAIDAAKLFNQIWAKGGSVIRFTPNDVMGWMRPDSKKDLKIFSGWMDRKQQARSRLDAKTATGAEKGSRLQQMLGEIKAKQAQADQLLEQVAQLKKDVLAAQKEQNDSRKQRQADEALVKEDFFRKF</sequence>